<dbReference type="PANTHER" id="PTHR43289:SF34">
    <property type="entry name" value="SERINE_THREONINE-PROTEIN KINASE YBDM-RELATED"/>
    <property type="match status" value="1"/>
</dbReference>
<dbReference type="SUPFAM" id="SSF48452">
    <property type="entry name" value="TPR-like"/>
    <property type="match status" value="1"/>
</dbReference>
<evidence type="ECO:0000256" key="4">
    <source>
        <dbReference type="ARBA" id="ARBA00022840"/>
    </source>
</evidence>
<keyword evidence="3 7" id="KW-0418">Kinase</keyword>
<reference evidence="7 8" key="1">
    <citation type="submission" date="2019-03" db="EMBL/GenBank/DDBJ databases">
        <title>Above-ground endophytic microbial communities from plants in different locations in the United States.</title>
        <authorList>
            <person name="Frank C."/>
        </authorList>
    </citation>
    <scope>NUCLEOTIDE SEQUENCE [LARGE SCALE GENOMIC DNA]</scope>
    <source>
        <strain evidence="7 8">LP_13_YM</strain>
    </source>
</reference>
<dbReference type="EMBL" id="SMCS01000001">
    <property type="protein sequence ID" value="TCV97675.1"/>
    <property type="molecule type" value="Genomic_DNA"/>
</dbReference>
<dbReference type="OrthoDB" id="9783151at2"/>
<dbReference type="AlphaFoldDB" id="A0A4R3YWY0"/>
<proteinExistence type="predicted"/>
<dbReference type="PROSITE" id="PS50011">
    <property type="entry name" value="PROTEIN_KINASE_DOM"/>
    <property type="match status" value="1"/>
</dbReference>
<dbReference type="InterPro" id="IPR000719">
    <property type="entry name" value="Prot_kinase_dom"/>
</dbReference>
<dbReference type="GO" id="GO:0005524">
    <property type="term" value="F:ATP binding"/>
    <property type="evidence" value="ECO:0007669"/>
    <property type="project" value="UniProtKB-UniRule"/>
</dbReference>
<evidence type="ECO:0000256" key="1">
    <source>
        <dbReference type="ARBA" id="ARBA00022679"/>
    </source>
</evidence>
<sequence length="944" mass="104273">MHMKTSVTNVAAQLRAMNLLDDYLELKGFRRTRWLRRLRRQEPDTARLVEALIAADQTDDDRFDRGIPEFTVSQDQAAELSDLLGKRMGAWRIEEVIGHGGMGAVYRASRADGQFEKDCALKVVRIDMDQARARDRFLEERQLLARLTHPNIASLLDGGVEGEHTPWFAMELIDGEPIDIWCSRKKLDVRARIRLMLGVVDAVRYAHSQLIIHRDIKPSNLLVTAEGKVKLLDFGISALIAERLMTEQNADTQLVTPRFAAPEQLARGPASTGIDIYALGLLLHLLLCGRYAGGQSPHARDYLNPSTRLYETGQMSRFAQGLSRDEASAWSLTPRSLAYQVRGDLDAIVARCLQRDPAHRYAAVGELKRDLGAWLDGRPVLARAQTSLYRTGRFLARHRWPAITLAMILLISLGIVAHIRQQARVTQENSEDEHKMLGLFNTIFSQQGLRVYGDPAFTVKEAADRSLERVQKDNSLDAALKNRMLRSIGGIYAGLGMFAKADQVLTSAVSGAPPGSYDKALALYALSRNASNQEKYADATSLMNQAGKILHDLPSQPINSTLNALLLATLADINSYTHESQPATYLKQADEASQLLKTIDDISIEDESAIRLSLGGAYIRGGEIPKARSMLDALIAKSERAGLGNSDSVFQARDLLSIIYMLMGEPDLARMSYAKRIADWKKTGTKTPELAYALHEYAIALERCGMFEDAVAAMREATGIEASLQADHPVPDAFRTKIRSLLMARALQYTGDLTGSTSILGDLRNQLSGATDTKSRILYSSSLIAIARNDVMRGDTDNARSLMNEVTSMKKLFSTADENTAELNQDLPQLKADICLASHEFNCAVENASLALHQLQENAYDWTRSRSEPQSLLLQRTVAVALMAQPGKYAEGKKLLDTAHEAAVVRYGRCHAITRAMLNEHPVMSLKAMHLAPSGECASMPVPP</sequence>
<dbReference type="SMART" id="SM00220">
    <property type="entry name" value="S_TKc"/>
    <property type="match status" value="1"/>
</dbReference>
<name>A0A4R3YWY0_9GAMM</name>
<dbReference type="PROSITE" id="PS00107">
    <property type="entry name" value="PROTEIN_KINASE_ATP"/>
    <property type="match status" value="1"/>
</dbReference>
<keyword evidence="8" id="KW-1185">Reference proteome</keyword>
<dbReference type="Proteomes" id="UP000295645">
    <property type="component" value="Unassembled WGS sequence"/>
</dbReference>
<evidence type="ECO:0000256" key="2">
    <source>
        <dbReference type="ARBA" id="ARBA00022741"/>
    </source>
</evidence>
<dbReference type="PROSITE" id="PS00108">
    <property type="entry name" value="PROTEIN_KINASE_ST"/>
    <property type="match status" value="1"/>
</dbReference>
<protein>
    <submittedName>
        <fullName evidence="7">Serine/threonine-protein kinase</fullName>
    </submittedName>
</protein>
<dbReference type="CDD" id="cd14014">
    <property type="entry name" value="STKc_PknB_like"/>
    <property type="match status" value="1"/>
</dbReference>
<dbReference type="Gene3D" id="1.25.40.10">
    <property type="entry name" value="Tetratricopeptide repeat domain"/>
    <property type="match status" value="1"/>
</dbReference>
<dbReference type="InterPro" id="IPR017441">
    <property type="entry name" value="Protein_kinase_ATP_BS"/>
</dbReference>
<evidence type="ECO:0000259" key="6">
    <source>
        <dbReference type="PROSITE" id="PS50011"/>
    </source>
</evidence>
<feature type="domain" description="Protein kinase" evidence="6">
    <location>
        <begin position="91"/>
        <end position="375"/>
    </location>
</feature>
<dbReference type="PANTHER" id="PTHR43289">
    <property type="entry name" value="MITOGEN-ACTIVATED PROTEIN KINASE KINASE KINASE 20-RELATED"/>
    <property type="match status" value="1"/>
</dbReference>
<accession>A0A4R3YWY0</accession>
<feature type="binding site" evidence="5">
    <location>
        <position position="122"/>
    </location>
    <ligand>
        <name>ATP</name>
        <dbReference type="ChEBI" id="CHEBI:30616"/>
    </ligand>
</feature>
<evidence type="ECO:0000256" key="3">
    <source>
        <dbReference type="ARBA" id="ARBA00022777"/>
    </source>
</evidence>
<dbReference type="Pfam" id="PF00069">
    <property type="entry name" value="Pkinase"/>
    <property type="match status" value="1"/>
</dbReference>
<dbReference type="GO" id="GO:0004674">
    <property type="term" value="F:protein serine/threonine kinase activity"/>
    <property type="evidence" value="ECO:0007669"/>
    <property type="project" value="TreeGrafter"/>
</dbReference>
<dbReference type="Gene3D" id="3.30.200.20">
    <property type="entry name" value="Phosphorylase Kinase, domain 1"/>
    <property type="match status" value="1"/>
</dbReference>
<dbReference type="SUPFAM" id="SSF56112">
    <property type="entry name" value="Protein kinase-like (PK-like)"/>
    <property type="match status" value="1"/>
</dbReference>
<evidence type="ECO:0000256" key="5">
    <source>
        <dbReference type="PROSITE-ProRule" id="PRU10141"/>
    </source>
</evidence>
<dbReference type="InterPro" id="IPR011009">
    <property type="entry name" value="Kinase-like_dom_sf"/>
</dbReference>
<dbReference type="InterPro" id="IPR008271">
    <property type="entry name" value="Ser/Thr_kinase_AS"/>
</dbReference>
<keyword evidence="2 5" id="KW-0547">Nucleotide-binding</keyword>
<dbReference type="InterPro" id="IPR011990">
    <property type="entry name" value="TPR-like_helical_dom_sf"/>
</dbReference>
<keyword evidence="4 5" id="KW-0067">ATP-binding</keyword>
<dbReference type="Gene3D" id="1.10.510.10">
    <property type="entry name" value="Transferase(Phosphotransferase) domain 1"/>
    <property type="match status" value="1"/>
</dbReference>
<gene>
    <name evidence="7" type="ORF">EC912_101692</name>
</gene>
<organism evidence="7 8">
    <name type="scientific">Luteibacter rhizovicinus</name>
    <dbReference type="NCBI Taxonomy" id="242606"/>
    <lineage>
        <taxon>Bacteria</taxon>
        <taxon>Pseudomonadati</taxon>
        <taxon>Pseudomonadota</taxon>
        <taxon>Gammaproteobacteria</taxon>
        <taxon>Lysobacterales</taxon>
        <taxon>Rhodanobacteraceae</taxon>
        <taxon>Luteibacter</taxon>
    </lineage>
</organism>
<evidence type="ECO:0000313" key="7">
    <source>
        <dbReference type="EMBL" id="TCV97675.1"/>
    </source>
</evidence>
<keyword evidence="1" id="KW-0808">Transferase</keyword>
<evidence type="ECO:0000313" key="8">
    <source>
        <dbReference type="Proteomes" id="UP000295645"/>
    </source>
</evidence>
<comment type="caution">
    <text evidence="7">The sequence shown here is derived from an EMBL/GenBank/DDBJ whole genome shotgun (WGS) entry which is preliminary data.</text>
</comment>